<accession>A0AAV2P8N2</accession>
<evidence type="ECO:0000256" key="10">
    <source>
        <dbReference type="ARBA" id="ARBA00023136"/>
    </source>
</evidence>
<keyword evidence="9 11" id="KW-0496">Mitochondrion</keyword>
<evidence type="ECO:0000256" key="1">
    <source>
        <dbReference type="ARBA" id="ARBA00004298"/>
    </source>
</evidence>
<dbReference type="AlphaFoldDB" id="A0AAV2P8N2"/>
<dbReference type="PANTHER" id="PTHR13099:SF0">
    <property type="entry name" value="NADH DEHYDROGENASE [UBIQUINONE] 1 SUBUNIT C2-RELATED"/>
    <property type="match status" value="1"/>
</dbReference>
<evidence type="ECO:0000256" key="5">
    <source>
        <dbReference type="ARBA" id="ARBA00022692"/>
    </source>
</evidence>
<keyword evidence="4 11" id="KW-0679">Respiratory chain</keyword>
<comment type="function">
    <text evidence="11">Accessory subunit of the mitochondrial membrane respiratory chain NADH dehydrogenase (Complex I), that is believed not to be involved in catalysis. Complex I functions in the transfer of electrons from NADH to the respiratory chain. The immediate electron acceptor for the enzyme is believed to be ubiquinone.</text>
</comment>
<keyword evidence="13" id="KW-1185">Reference proteome</keyword>
<dbReference type="EMBL" id="OZ034832">
    <property type="protein sequence ID" value="CAL1689097.1"/>
    <property type="molecule type" value="Genomic_DNA"/>
</dbReference>
<gene>
    <name evidence="12" type="ORF">LPLAT_LOCUS14092</name>
</gene>
<evidence type="ECO:0000256" key="9">
    <source>
        <dbReference type="ARBA" id="ARBA00023128"/>
    </source>
</evidence>
<keyword evidence="5" id="KW-0812">Transmembrane</keyword>
<dbReference type="Proteomes" id="UP001497644">
    <property type="component" value="Chromosome 9"/>
</dbReference>
<keyword evidence="7 11" id="KW-0249">Electron transport</keyword>
<evidence type="ECO:0000256" key="2">
    <source>
        <dbReference type="ARBA" id="ARBA00008674"/>
    </source>
</evidence>
<comment type="similarity">
    <text evidence="2 11">Belongs to the complex I NDUFC2 subunit family.</text>
</comment>
<dbReference type="GO" id="GO:0005743">
    <property type="term" value="C:mitochondrial inner membrane"/>
    <property type="evidence" value="ECO:0007669"/>
    <property type="project" value="UniProtKB-SubCell"/>
</dbReference>
<dbReference type="InterPro" id="IPR009423">
    <property type="entry name" value="NDUC2"/>
</dbReference>
<keyword evidence="10 11" id="KW-0472">Membrane</keyword>
<evidence type="ECO:0000313" key="13">
    <source>
        <dbReference type="Proteomes" id="UP001497644"/>
    </source>
</evidence>
<keyword evidence="3 11" id="KW-0813">Transport</keyword>
<evidence type="ECO:0000256" key="7">
    <source>
        <dbReference type="ARBA" id="ARBA00022982"/>
    </source>
</evidence>
<comment type="subcellular location">
    <subcellularLocation>
        <location evidence="1">Mitochondrion inner membrane</location>
        <topology evidence="1">Single-pass membrane protein</topology>
        <orientation evidence="1">Matrix side</orientation>
    </subcellularLocation>
</comment>
<protein>
    <recommendedName>
        <fullName evidence="11">NADH dehydrogenase [ubiquinone] 1 subunit C2</fullName>
    </recommendedName>
</protein>
<evidence type="ECO:0000256" key="4">
    <source>
        <dbReference type="ARBA" id="ARBA00022660"/>
    </source>
</evidence>
<keyword evidence="6 11" id="KW-0999">Mitochondrion inner membrane</keyword>
<keyword evidence="8" id="KW-1133">Transmembrane helix</keyword>
<evidence type="ECO:0000313" key="12">
    <source>
        <dbReference type="EMBL" id="CAL1689097.1"/>
    </source>
</evidence>
<evidence type="ECO:0000256" key="11">
    <source>
        <dbReference type="PIRNR" id="PIRNR017834"/>
    </source>
</evidence>
<dbReference type="PANTHER" id="PTHR13099">
    <property type="entry name" value="NADH-UBIQUINONE OXIDOREDUCTASE SUBUNIT B14.5B"/>
    <property type="match status" value="1"/>
</dbReference>
<proteinExistence type="inferred from homology"/>
<reference evidence="12" key="1">
    <citation type="submission" date="2024-04" db="EMBL/GenBank/DDBJ databases">
        <authorList>
            <consortium name="Molecular Ecology Group"/>
        </authorList>
    </citation>
    <scope>NUCLEOTIDE SEQUENCE</scope>
</reference>
<dbReference type="GO" id="GO:0006120">
    <property type="term" value="P:mitochondrial electron transport, NADH to ubiquinone"/>
    <property type="evidence" value="ECO:0007669"/>
    <property type="project" value="InterPro"/>
</dbReference>
<name>A0AAV2P8N2_9HYME</name>
<sequence>MSKHHSHEISDHPEVQWALELLKPDPNYELSVMQKYAGEVVCMGSGFAIACLQNWFNRKPYYASLQKHITGMIIGYAISQIFKKYNDDYQAERDTRLRDYIVRHPELFPEPARVKYNEVLEMWHPIR</sequence>
<evidence type="ECO:0000256" key="6">
    <source>
        <dbReference type="ARBA" id="ARBA00022792"/>
    </source>
</evidence>
<organism evidence="12 13">
    <name type="scientific">Lasius platythorax</name>
    <dbReference type="NCBI Taxonomy" id="488582"/>
    <lineage>
        <taxon>Eukaryota</taxon>
        <taxon>Metazoa</taxon>
        <taxon>Ecdysozoa</taxon>
        <taxon>Arthropoda</taxon>
        <taxon>Hexapoda</taxon>
        <taxon>Insecta</taxon>
        <taxon>Pterygota</taxon>
        <taxon>Neoptera</taxon>
        <taxon>Endopterygota</taxon>
        <taxon>Hymenoptera</taxon>
        <taxon>Apocrita</taxon>
        <taxon>Aculeata</taxon>
        <taxon>Formicoidea</taxon>
        <taxon>Formicidae</taxon>
        <taxon>Formicinae</taxon>
        <taxon>Lasius</taxon>
        <taxon>Lasius</taxon>
    </lineage>
</organism>
<dbReference type="Pfam" id="PF06374">
    <property type="entry name" value="NDUF_C2"/>
    <property type="match status" value="1"/>
</dbReference>
<dbReference type="PIRSF" id="PIRSF017834">
    <property type="entry name" value="NADH-UbQ_OxRdtase_b14.5b"/>
    <property type="match status" value="1"/>
</dbReference>
<evidence type="ECO:0000256" key="8">
    <source>
        <dbReference type="ARBA" id="ARBA00022989"/>
    </source>
</evidence>
<evidence type="ECO:0000256" key="3">
    <source>
        <dbReference type="ARBA" id="ARBA00022448"/>
    </source>
</evidence>